<evidence type="ECO:0000313" key="2">
    <source>
        <dbReference type="EMBL" id="KMP07691.1"/>
    </source>
</evidence>
<proteinExistence type="predicted"/>
<sequence>MAGLSWRNDQLKRKSFITTESRNLSIKASSLHPPTACGRDPPGNHSAIDVALQGRVIQAFPSFSLVDLICPSIPIPPSISTRPSASTVNALCTHRSAPPSQKQKERHHTLVSSTQREDIRPKFEGKGSSDAVFNQQRTRLCARNDERALFFQAPTHREARVLELQRMNCH</sequence>
<dbReference type="AlphaFoldDB" id="A0A0J6YG80"/>
<gene>
    <name evidence="2" type="ORF">CIRG_07372</name>
</gene>
<accession>A0A0J6YG80</accession>
<feature type="region of interest" description="Disordered" evidence="1">
    <location>
        <begin position="95"/>
        <end position="116"/>
    </location>
</feature>
<evidence type="ECO:0000256" key="1">
    <source>
        <dbReference type="SAM" id="MobiDB-lite"/>
    </source>
</evidence>
<protein>
    <submittedName>
        <fullName evidence="2">Uncharacterized protein</fullName>
    </submittedName>
</protein>
<dbReference type="Proteomes" id="UP000054565">
    <property type="component" value="Unassembled WGS sequence"/>
</dbReference>
<dbReference type="EMBL" id="DS028097">
    <property type="protein sequence ID" value="KMP07691.1"/>
    <property type="molecule type" value="Genomic_DNA"/>
</dbReference>
<reference evidence="3" key="1">
    <citation type="journal article" date="2010" name="Genome Res.">
        <title>Population genomic sequencing of Coccidioides fungi reveals recent hybridization and transposon control.</title>
        <authorList>
            <person name="Neafsey D.E."/>
            <person name="Barker B.M."/>
            <person name="Sharpton T.J."/>
            <person name="Stajich J.E."/>
            <person name="Park D.J."/>
            <person name="Whiston E."/>
            <person name="Hung C.-Y."/>
            <person name="McMahan C."/>
            <person name="White J."/>
            <person name="Sykes S."/>
            <person name="Heiman D."/>
            <person name="Young S."/>
            <person name="Zeng Q."/>
            <person name="Abouelleil A."/>
            <person name="Aftuck L."/>
            <person name="Bessette D."/>
            <person name="Brown A."/>
            <person name="FitzGerald M."/>
            <person name="Lui A."/>
            <person name="Macdonald J.P."/>
            <person name="Priest M."/>
            <person name="Orbach M.J."/>
            <person name="Galgiani J.N."/>
            <person name="Kirkland T.N."/>
            <person name="Cole G.T."/>
            <person name="Birren B.W."/>
            <person name="Henn M.R."/>
            <person name="Taylor J.W."/>
            <person name="Rounsley S.D."/>
        </authorList>
    </citation>
    <scope>NUCLEOTIDE SEQUENCE [LARGE SCALE GENOMIC DNA]</scope>
    <source>
        <strain evidence="3">RMSCC 2394</strain>
    </source>
</reference>
<organism evidence="2 3">
    <name type="scientific">Coccidioides immitis RMSCC 2394</name>
    <dbReference type="NCBI Taxonomy" id="404692"/>
    <lineage>
        <taxon>Eukaryota</taxon>
        <taxon>Fungi</taxon>
        <taxon>Dikarya</taxon>
        <taxon>Ascomycota</taxon>
        <taxon>Pezizomycotina</taxon>
        <taxon>Eurotiomycetes</taxon>
        <taxon>Eurotiomycetidae</taxon>
        <taxon>Onygenales</taxon>
        <taxon>Onygenaceae</taxon>
        <taxon>Coccidioides</taxon>
    </lineage>
</organism>
<name>A0A0J6YG80_COCIT</name>
<evidence type="ECO:0000313" key="3">
    <source>
        <dbReference type="Proteomes" id="UP000054565"/>
    </source>
</evidence>